<dbReference type="Proteomes" id="UP000692954">
    <property type="component" value="Unassembled WGS sequence"/>
</dbReference>
<evidence type="ECO:0008006" key="3">
    <source>
        <dbReference type="Google" id="ProtNLM"/>
    </source>
</evidence>
<reference evidence="1" key="1">
    <citation type="submission" date="2021-01" db="EMBL/GenBank/DDBJ databases">
        <authorList>
            <consortium name="Genoscope - CEA"/>
            <person name="William W."/>
        </authorList>
    </citation>
    <scope>NUCLEOTIDE SEQUENCE</scope>
</reference>
<dbReference type="OrthoDB" id="304555at2759"/>
<dbReference type="EMBL" id="CAJJDN010000138">
    <property type="protein sequence ID" value="CAD8122395.1"/>
    <property type="molecule type" value="Genomic_DNA"/>
</dbReference>
<gene>
    <name evidence="1" type="ORF">PSON_ATCC_30995.1.T1380067</name>
</gene>
<keyword evidence="2" id="KW-1185">Reference proteome</keyword>
<sequence length="808" mass="96750">MEQLQQKMKNQNIMNYTLITGKYKEIILRKINSQNNEKRRKQLDEYLDELHKLGFYIELLPQIEPKYFVEKQGFSIKEALILTRRENQIRPSDEEINQLKYDEETNILKLEFQNIPFQINDKKNYIIILGPTKRGKTTFIFNLINYIFNVQYNSMYRVKKKENQTKQYYDEYYIQISGKNYVFVDFRGIGELKLDFLGLDQTGVTNIYIEILKYICDKIKINATIAAIFYINSSSINRLTEDESYCLQRFFELVPKTIIKNNKFFLVLTYCSDNQPKINIYEQSESTPLEFKEKLKNQKISYEQKFWYSINNKPLYEPLIYQQQDQGQYQYDTINLDLQRLIKCYEQGTGDFLEPQKDESYGQELLLELDSNQEIEIDEGQLHKQSYNLMTDVIKDIIEKFENFSDYNDNQTIFKYFEQQLKYEYDVLELLKLYRLNNKEKLKKKEAQIIQSKNTYLLYELKQSLEKIKKGYTFIYCSYCQTRYCQTRYCFRQQKDENLAFNLNQIFQDNQECLKCKKRNFHSRCHFENHIIVTLNEGQEILKQTQVAFIHQRKYCQMIQNFSSNKRSKELYRLYQSAKIKAQLNYQYQIQKIKNNSEDISKSSKNGENCININLYKRAKYLNVMMYQLENNFEMKGSFYKQLKELIEIYDHFLLQPKNNYHSEDNFSDSRMISKTSQLMKQQYQQQQLEQIQILPHQFQSSQNQLENAIKDNSLLKDIQSSLSVNIDSEISNEQLLQKNEPQFVVGKLNEQTNQLINNSEKNNSLTQAEINEKSNFSTKNNSNLGQDNSKLEFLKSYKSSQISDSNQ</sequence>
<organism evidence="1 2">
    <name type="scientific">Paramecium sonneborni</name>
    <dbReference type="NCBI Taxonomy" id="65129"/>
    <lineage>
        <taxon>Eukaryota</taxon>
        <taxon>Sar</taxon>
        <taxon>Alveolata</taxon>
        <taxon>Ciliophora</taxon>
        <taxon>Intramacronucleata</taxon>
        <taxon>Oligohymenophorea</taxon>
        <taxon>Peniculida</taxon>
        <taxon>Parameciidae</taxon>
        <taxon>Paramecium</taxon>
    </lineage>
</organism>
<evidence type="ECO:0000313" key="1">
    <source>
        <dbReference type="EMBL" id="CAD8122395.1"/>
    </source>
</evidence>
<accession>A0A8S1R4E7</accession>
<name>A0A8S1R4E7_9CILI</name>
<comment type="caution">
    <text evidence="1">The sequence shown here is derived from an EMBL/GenBank/DDBJ whole genome shotgun (WGS) entry which is preliminary data.</text>
</comment>
<dbReference type="AlphaFoldDB" id="A0A8S1R4E7"/>
<proteinExistence type="predicted"/>
<evidence type="ECO:0000313" key="2">
    <source>
        <dbReference type="Proteomes" id="UP000692954"/>
    </source>
</evidence>
<protein>
    <recommendedName>
        <fullName evidence="3">G domain-containing protein</fullName>
    </recommendedName>
</protein>